<dbReference type="InterPro" id="IPR010181">
    <property type="entry name" value="CGCAxxGCC_motif"/>
</dbReference>
<reference evidence="1 3" key="2">
    <citation type="submission" date="2021-10" db="EMBL/GenBank/DDBJ databases">
        <title>Collection of gut derived symbiotic bacterial strains cultured from healthy donors.</title>
        <authorList>
            <person name="Lin H."/>
            <person name="Littmann E."/>
            <person name="Claire K."/>
            <person name="Pamer E."/>
        </authorList>
    </citation>
    <scope>NUCLEOTIDE SEQUENCE [LARGE SCALE GENOMIC DNA]</scope>
    <source>
        <strain evidence="1 3">MSK.17.68</strain>
    </source>
</reference>
<dbReference type="Pfam" id="PF09719">
    <property type="entry name" value="C_GCAxxG_C_C"/>
    <property type="match status" value="1"/>
</dbReference>
<name>A0A6N3E1H4_9FIRM</name>
<protein>
    <submittedName>
        <fullName evidence="1">C-GCAxxG-C-C family protein</fullName>
    </submittedName>
    <submittedName>
        <fullName evidence="2">Redox-active protein (C_GCAxxG_C_C)</fullName>
    </submittedName>
</protein>
<dbReference type="InterPro" id="IPR036280">
    <property type="entry name" value="Multihaem_cyt_sf"/>
</dbReference>
<dbReference type="EMBL" id="JAJBMB010000004">
    <property type="protein sequence ID" value="MCB5445661.1"/>
    <property type="molecule type" value="Genomic_DNA"/>
</dbReference>
<dbReference type="NCBIfam" id="TIGR01909">
    <property type="entry name" value="C_GCAxxG_C_C"/>
    <property type="match status" value="1"/>
</dbReference>
<proteinExistence type="predicted"/>
<dbReference type="RefSeq" id="WP_048925704.1">
    <property type="nucleotide sequence ID" value="NZ_BAABXU010000001.1"/>
</dbReference>
<keyword evidence="3" id="KW-1185">Reference proteome</keyword>
<evidence type="ECO:0000313" key="3">
    <source>
        <dbReference type="Proteomes" id="UP001299409"/>
    </source>
</evidence>
<sequence>MSEKKLASDYFMEGLNCAESVIKAYNEEFGTDIPIRVASGLGGGCAVGNLCGAVNGACICASFAKGRDDIGQENPAKTYTKKIMQKTIEHYGTAECKSLKKDRVGCKEIVDFSYEALKEALK</sequence>
<evidence type="ECO:0000313" key="2">
    <source>
        <dbReference type="EMBL" id="VYU34522.1"/>
    </source>
</evidence>
<organism evidence="2">
    <name type="scientific">Intestinibacter bartlettii</name>
    <dbReference type="NCBI Taxonomy" id="261299"/>
    <lineage>
        <taxon>Bacteria</taxon>
        <taxon>Bacillati</taxon>
        <taxon>Bacillota</taxon>
        <taxon>Clostridia</taxon>
        <taxon>Peptostreptococcales</taxon>
        <taxon>Peptostreptococcaceae</taxon>
        <taxon>Intestinibacter</taxon>
    </lineage>
</organism>
<accession>A0A6N3E1H4</accession>
<reference evidence="2" key="1">
    <citation type="submission" date="2019-11" db="EMBL/GenBank/DDBJ databases">
        <authorList>
            <person name="Feng L."/>
        </authorList>
    </citation>
    <scope>NUCLEOTIDE SEQUENCE</scope>
    <source>
        <strain evidence="2">IbartlettiiLFYP30</strain>
    </source>
</reference>
<gene>
    <name evidence="2" type="ORF">IBLFYP30_02418</name>
    <name evidence="1" type="ORF">LIP50_05515</name>
</gene>
<dbReference type="Proteomes" id="UP001299409">
    <property type="component" value="Unassembled WGS sequence"/>
</dbReference>
<dbReference type="EMBL" id="CACRUE010000033">
    <property type="protein sequence ID" value="VYU34522.1"/>
    <property type="molecule type" value="Genomic_DNA"/>
</dbReference>
<dbReference type="SUPFAM" id="SSF48695">
    <property type="entry name" value="Multiheme cytochromes"/>
    <property type="match status" value="1"/>
</dbReference>
<dbReference type="AlphaFoldDB" id="A0A6N3E1H4"/>
<evidence type="ECO:0000313" key="1">
    <source>
        <dbReference type="EMBL" id="MCB5445661.1"/>
    </source>
</evidence>